<dbReference type="InterPro" id="IPR011009">
    <property type="entry name" value="Kinase-like_dom_sf"/>
</dbReference>
<comment type="caution">
    <text evidence="3">The sequence shown here is derived from an EMBL/GenBank/DDBJ whole genome shotgun (WGS) entry which is preliminary data.</text>
</comment>
<dbReference type="GO" id="GO:0005524">
    <property type="term" value="F:ATP binding"/>
    <property type="evidence" value="ECO:0007669"/>
    <property type="project" value="InterPro"/>
</dbReference>
<dbReference type="GO" id="GO:0004672">
    <property type="term" value="F:protein kinase activity"/>
    <property type="evidence" value="ECO:0007669"/>
    <property type="project" value="InterPro"/>
</dbReference>
<dbReference type="OrthoDB" id="4028076at2"/>
<gene>
    <name evidence="3" type="ORF">BBK14_02525</name>
</gene>
<dbReference type="Gene3D" id="1.10.510.10">
    <property type="entry name" value="Transferase(Phosphotransferase) domain 1"/>
    <property type="match status" value="1"/>
</dbReference>
<evidence type="ECO:0000313" key="4">
    <source>
        <dbReference type="Proteomes" id="UP000179769"/>
    </source>
</evidence>
<evidence type="ECO:0000256" key="1">
    <source>
        <dbReference type="SAM" id="MobiDB-lite"/>
    </source>
</evidence>
<accession>A0A1S1QXU2</accession>
<dbReference type="RefSeq" id="WP_071061559.1">
    <property type="nucleotide sequence ID" value="NZ_MAXA01000113.1"/>
</dbReference>
<feature type="domain" description="Protein kinase" evidence="2">
    <location>
        <begin position="1"/>
        <end position="364"/>
    </location>
</feature>
<proteinExistence type="predicted"/>
<evidence type="ECO:0000259" key="2">
    <source>
        <dbReference type="PROSITE" id="PS50011"/>
    </source>
</evidence>
<dbReference type="InterPro" id="IPR000719">
    <property type="entry name" value="Prot_kinase_dom"/>
</dbReference>
<keyword evidence="4" id="KW-1185">Reference proteome</keyword>
<feature type="region of interest" description="Disordered" evidence="1">
    <location>
        <begin position="267"/>
        <end position="297"/>
    </location>
</feature>
<organism evidence="3 4">
    <name type="scientific">Parafrankia soli</name>
    <dbReference type="NCBI Taxonomy" id="2599596"/>
    <lineage>
        <taxon>Bacteria</taxon>
        <taxon>Bacillati</taxon>
        <taxon>Actinomycetota</taxon>
        <taxon>Actinomycetes</taxon>
        <taxon>Frankiales</taxon>
        <taxon>Frankiaceae</taxon>
        <taxon>Parafrankia</taxon>
    </lineage>
</organism>
<name>A0A1S1QXU2_9ACTN</name>
<dbReference type="Proteomes" id="UP000179769">
    <property type="component" value="Unassembled WGS sequence"/>
</dbReference>
<dbReference type="PROSITE" id="PS50011">
    <property type="entry name" value="PROTEIN_KINASE_DOM"/>
    <property type="match status" value="1"/>
</dbReference>
<dbReference type="EMBL" id="MAXA01000113">
    <property type="protein sequence ID" value="OHV37274.1"/>
    <property type="molecule type" value="Genomic_DNA"/>
</dbReference>
<dbReference type="AlphaFoldDB" id="A0A1S1QXU2"/>
<feature type="compositionally biased region" description="Basic and acidic residues" evidence="1">
    <location>
        <begin position="21"/>
        <end position="35"/>
    </location>
</feature>
<feature type="region of interest" description="Disordered" evidence="1">
    <location>
        <begin position="340"/>
        <end position="364"/>
    </location>
</feature>
<protein>
    <recommendedName>
        <fullName evidence="2">Protein kinase domain-containing protein</fullName>
    </recommendedName>
</protein>
<reference evidence="4" key="1">
    <citation type="submission" date="2016-07" db="EMBL/GenBank/DDBJ databases">
        <title>Frankia sp. NRRL B-16219 Genome sequencing.</title>
        <authorList>
            <person name="Ghodhbane-Gtari F."/>
            <person name="Swanson E."/>
            <person name="Gueddou A."/>
            <person name="Louati M."/>
            <person name="Nouioui I."/>
            <person name="Hezbri K."/>
            <person name="Abebe-Akele F."/>
            <person name="Simpson S."/>
            <person name="Morris K."/>
            <person name="Thomas K."/>
            <person name="Gtari M."/>
            <person name="Tisa L.S."/>
        </authorList>
    </citation>
    <scope>NUCLEOTIDE SEQUENCE [LARGE SCALE GENOMIC DNA]</scope>
    <source>
        <strain evidence="4">NRRL B-16219</strain>
    </source>
</reference>
<evidence type="ECO:0000313" key="3">
    <source>
        <dbReference type="EMBL" id="OHV37274.1"/>
    </source>
</evidence>
<dbReference type="Pfam" id="PF00069">
    <property type="entry name" value="Pkinase"/>
    <property type="match status" value="1"/>
</dbReference>
<dbReference type="SUPFAM" id="SSF56112">
    <property type="entry name" value="Protein kinase-like (PK-like)"/>
    <property type="match status" value="1"/>
</dbReference>
<feature type="region of interest" description="Disordered" evidence="1">
    <location>
        <begin position="1"/>
        <end position="35"/>
    </location>
</feature>
<sequence>MSPPSGSGLGGDWWDASPRPGRGDTDLHRTSRGEPIDTLREETIAYRDVYGRRRTMRARVTEDDPAADPFYRTRLVVDADRLVEYVQKRVHAAGRRAPANSAATSRAPDGIDAVDNEIQMGLHLVDAFGEENYPRELSHLVGYYPDDADREPFVLLAERGRPVERFAGRLLLDQVEQFPTSLLRALDLLESAGVVHRWLTTRTVQFDDRHVQITDFRHAVLVGERCGPAPDPRWAAPEAVYGDGPATTKEDVYSVGRVLNEVIADRSGRASTRRGGAERLLGSDGPLGRMVDHDPDLRPPAAEVLAALGRDVDRAAGTRRARSGGDARFVEGLRSFDAIVRRRGTGDDEPTPRPTTGGADRGRR</sequence>